<sequence length="193" mass="22096">MRIQIRPRTFIVSALRGSESVGFSVHPATNILVAKTQISIDDMRGVVALRPYLKLEMTGGTENVMTVVRFRYWKDGAVVYPTNPSQSPPIDRRFWGATIFQPTDVIDLRPYQRGDRLVGEWNVTADIAFFARRLYQTFSPQSFNGVKKGLRYQRLAEFKFEVATNETQIELTATGRLIRPRDEISTTYTLDDL</sequence>
<reference evidence="1 2" key="1">
    <citation type="journal article" date="2015" name="Nature">
        <title>rRNA introns, odd ribosomes, and small enigmatic genomes across a large radiation of phyla.</title>
        <authorList>
            <person name="Brown C.T."/>
            <person name="Hug L.A."/>
            <person name="Thomas B.C."/>
            <person name="Sharon I."/>
            <person name="Castelle C.J."/>
            <person name="Singh A."/>
            <person name="Wilkins M.J."/>
            <person name="Williams K.H."/>
            <person name="Banfield J.F."/>
        </authorList>
    </citation>
    <scope>NUCLEOTIDE SEQUENCE [LARGE SCALE GENOMIC DNA]</scope>
</reference>
<organism evidence="1 2">
    <name type="scientific">Candidatus Woesebacteria bacterium GW2011_GWB1_39_10</name>
    <dbReference type="NCBI Taxonomy" id="1618572"/>
    <lineage>
        <taxon>Bacteria</taxon>
        <taxon>Candidatus Woeseibacteriota</taxon>
    </lineage>
</organism>
<evidence type="ECO:0000313" key="1">
    <source>
        <dbReference type="EMBL" id="KKQ92632.1"/>
    </source>
</evidence>
<dbReference type="Proteomes" id="UP000034774">
    <property type="component" value="Unassembled WGS sequence"/>
</dbReference>
<name>A0A0G0LNK7_9BACT</name>
<dbReference type="STRING" id="1618572.UT17_C0001G0011"/>
<proteinExistence type="predicted"/>
<gene>
    <name evidence="1" type="ORF">UT17_C0001G0011</name>
</gene>
<dbReference type="EMBL" id="LBVU01000001">
    <property type="protein sequence ID" value="KKQ92632.1"/>
    <property type="molecule type" value="Genomic_DNA"/>
</dbReference>
<protein>
    <submittedName>
        <fullName evidence="1">Uncharacterized protein</fullName>
    </submittedName>
</protein>
<accession>A0A0G0LNK7</accession>
<evidence type="ECO:0000313" key="2">
    <source>
        <dbReference type="Proteomes" id="UP000034774"/>
    </source>
</evidence>
<comment type="caution">
    <text evidence="1">The sequence shown here is derived from an EMBL/GenBank/DDBJ whole genome shotgun (WGS) entry which is preliminary data.</text>
</comment>
<dbReference type="AlphaFoldDB" id="A0A0G0LNK7"/>